<name>A0ABU6EC35_9GAMM</name>
<keyword evidence="2 4" id="KW-0346">Stress response</keyword>
<comment type="subunit">
    <text evidence="4">Homodimer.</text>
</comment>
<dbReference type="PROSITE" id="PS01071">
    <property type="entry name" value="GRPE"/>
    <property type="match status" value="1"/>
</dbReference>
<dbReference type="RefSeq" id="WP_325934083.1">
    <property type="nucleotide sequence ID" value="NZ_JAMZOO010000001.1"/>
</dbReference>
<feature type="compositionally biased region" description="Basic and acidic residues" evidence="8">
    <location>
        <begin position="1"/>
        <end position="19"/>
    </location>
</feature>
<reference evidence="9 10" key="1">
    <citation type="submission" date="2022-05" db="EMBL/GenBank/DDBJ databases">
        <title>Whole genome sequences of Escherichia coli of fish isolates collected from Assam, India.</title>
        <authorList>
            <person name="Sudha S."/>
            <person name="Muneeb K.H."/>
            <person name="Rakshit O."/>
            <person name="Mendem S.K."/>
            <person name="Raisen C."/>
            <person name="Holmes M.A."/>
            <person name="Shome B.R."/>
            <person name="Sivaraman G.K."/>
        </authorList>
    </citation>
    <scope>NUCLEOTIDE SEQUENCE [LARGE SCALE GENOMIC DNA]</scope>
    <source>
        <strain evidence="9 10">278</strain>
    </source>
</reference>
<dbReference type="PANTHER" id="PTHR21237:SF23">
    <property type="entry name" value="GRPE PROTEIN HOMOLOG, MITOCHONDRIAL"/>
    <property type="match status" value="1"/>
</dbReference>
<dbReference type="InterPro" id="IPR009012">
    <property type="entry name" value="GrpE_head"/>
</dbReference>
<dbReference type="InterPro" id="IPR013805">
    <property type="entry name" value="GrpE_CC"/>
</dbReference>
<dbReference type="Pfam" id="PF01025">
    <property type="entry name" value="GrpE"/>
    <property type="match status" value="1"/>
</dbReference>
<dbReference type="EMBL" id="JAMZOO010000001">
    <property type="protein sequence ID" value="MEB6855580.1"/>
    <property type="molecule type" value="Genomic_DNA"/>
</dbReference>
<protein>
    <recommendedName>
        <fullName evidence="4 5">Protein GrpE</fullName>
    </recommendedName>
    <alternativeName>
        <fullName evidence="4">HSP-70 cofactor</fullName>
    </alternativeName>
</protein>
<comment type="caution">
    <text evidence="9">The sequence shown here is derived from an EMBL/GenBank/DDBJ whole genome shotgun (WGS) entry which is preliminary data.</text>
</comment>
<evidence type="ECO:0000256" key="4">
    <source>
        <dbReference type="HAMAP-Rule" id="MF_01151"/>
    </source>
</evidence>
<dbReference type="Gene3D" id="2.30.22.10">
    <property type="entry name" value="Head domain of nucleotide exchange factor GrpE"/>
    <property type="match status" value="1"/>
</dbReference>
<keyword evidence="10" id="KW-1185">Reference proteome</keyword>
<evidence type="ECO:0000256" key="1">
    <source>
        <dbReference type="ARBA" id="ARBA00009054"/>
    </source>
</evidence>
<evidence type="ECO:0000256" key="8">
    <source>
        <dbReference type="SAM" id="MobiDB-lite"/>
    </source>
</evidence>
<evidence type="ECO:0000256" key="6">
    <source>
        <dbReference type="RuleBase" id="RU004478"/>
    </source>
</evidence>
<evidence type="ECO:0000256" key="2">
    <source>
        <dbReference type="ARBA" id="ARBA00023016"/>
    </source>
</evidence>
<evidence type="ECO:0000256" key="5">
    <source>
        <dbReference type="RuleBase" id="RU000639"/>
    </source>
</evidence>
<keyword evidence="7" id="KW-0175">Coiled coil</keyword>
<organism evidence="9 10">
    <name type="scientific">Proteus cibi</name>
    <dbReference type="NCBI Taxonomy" id="2050966"/>
    <lineage>
        <taxon>Bacteria</taxon>
        <taxon>Pseudomonadati</taxon>
        <taxon>Pseudomonadota</taxon>
        <taxon>Gammaproteobacteria</taxon>
        <taxon>Enterobacterales</taxon>
        <taxon>Morganellaceae</taxon>
        <taxon>Proteus</taxon>
    </lineage>
</organism>
<evidence type="ECO:0000256" key="7">
    <source>
        <dbReference type="SAM" id="Coils"/>
    </source>
</evidence>
<gene>
    <name evidence="4 9" type="primary">grpE</name>
    <name evidence="9" type="ORF">NA736_00800</name>
</gene>
<proteinExistence type="inferred from homology"/>
<dbReference type="HAMAP" id="MF_01151">
    <property type="entry name" value="GrpE"/>
    <property type="match status" value="1"/>
</dbReference>
<dbReference type="Proteomes" id="UP001332939">
    <property type="component" value="Unassembled WGS sequence"/>
</dbReference>
<dbReference type="NCBIfam" id="NF010738">
    <property type="entry name" value="PRK14140.1"/>
    <property type="match status" value="1"/>
</dbReference>
<dbReference type="SUPFAM" id="SSF58014">
    <property type="entry name" value="Coiled-coil domain of nucleotide exchange factor GrpE"/>
    <property type="match status" value="1"/>
</dbReference>
<dbReference type="NCBIfam" id="NF010748">
    <property type="entry name" value="PRK14150.1"/>
    <property type="match status" value="1"/>
</dbReference>
<comment type="subcellular location">
    <subcellularLocation>
        <location evidence="4">Cytoplasm</location>
    </subcellularLocation>
</comment>
<feature type="region of interest" description="Disordered" evidence="8">
    <location>
        <begin position="1"/>
        <end position="36"/>
    </location>
</feature>
<feature type="coiled-coil region" evidence="7">
    <location>
        <begin position="46"/>
        <end position="88"/>
    </location>
</feature>
<dbReference type="CDD" id="cd00446">
    <property type="entry name" value="GrpE"/>
    <property type="match status" value="1"/>
</dbReference>
<keyword evidence="4" id="KW-0963">Cytoplasm</keyword>
<dbReference type="InterPro" id="IPR000740">
    <property type="entry name" value="GrpE"/>
</dbReference>
<comment type="function">
    <text evidence="4 5">Participates actively in the response to hyperosmotic and heat shock by preventing the aggregation of stress-denatured proteins, in association with DnaK and GrpE. It is the nucleotide exchange factor for DnaK and may function as a thermosensor. Unfolded proteins bind initially to DnaJ; upon interaction with the DnaJ-bound protein, DnaK hydrolyzes its bound ATP, resulting in the formation of a stable complex. GrpE releases ADP from DnaK; ATP binding to DnaK triggers the release of the substrate protein, thus completing the reaction cycle. Several rounds of ATP-dependent interactions between DnaJ, DnaK and GrpE are required for fully efficient folding.</text>
</comment>
<evidence type="ECO:0000256" key="3">
    <source>
        <dbReference type="ARBA" id="ARBA00023186"/>
    </source>
</evidence>
<sequence>MSSKEQNVHEEQVSKEKEGMGSVMDESQESAMTEEAQADFNAQAELVEALARIDFLEKQLEQSQKTEREAMARALAEVENVRRRTQQDIEKAHKFALEKFSNELLPVLDNLERALSAADHENESLKPMIEGLELTLKSFLDAVRKFGIEVVEEKNVVFNPEVHQAMTLIDSPEHDSNHVVDVMQKGYTLNGRLLRPAMVIVSK</sequence>
<evidence type="ECO:0000313" key="10">
    <source>
        <dbReference type="Proteomes" id="UP001332939"/>
    </source>
</evidence>
<dbReference type="Gene3D" id="3.90.20.20">
    <property type="match status" value="1"/>
</dbReference>
<dbReference type="PANTHER" id="PTHR21237">
    <property type="entry name" value="GRPE PROTEIN"/>
    <property type="match status" value="1"/>
</dbReference>
<evidence type="ECO:0000313" key="9">
    <source>
        <dbReference type="EMBL" id="MEB6855580.1"/>
    </source>
</evidence>
<comment type="similarity">
    <text evidence="1 4 6">Belongs to the GrpE family.</text>
</comment>
<dbReference type="PRINTS" id="PR00773">
    <property type="entry name" value="GRPEPROTEIN"/>
</dbReference>
<dbReference type="SUPFAM" id="SSF51064">
    <property type="entry name" value="Head domain of nucleotide exchange factor GrpE"/>
    <property type="match status" value="1"/>
</dbReference>
<keyword evidence="3 4" id="KW-0143">Chaperone</keyword>
<accession>A0ABU6EC35</accession>